<proteinExistence type="predicted"/>
<sequence>MYNFLPTCPYPNLNAGFNDDDLWVDCDCSLKYSDATPSYGAVTAIYTVLALGGFAFATSNFYTLYKRRLAGSAFPNNGEKNAMIMVYFSLMNIFICADPEKRSGLLTDPSKLPYNIISGTMLTAVYYFLTRLISAWAAAITSDFSKTVVVPKWLKIVSYFTILLGFFGEVVVGELMWHTGTISPTSDVLISDVPGMFNPKLKAAKNGIIGLVLLAWFFIAQYYGQRL</sequence>
<feature type="transmembrane region" description="Helical" evidence="1">
    <location>
        <begin position="156"/>
        <end position="177"/>
    </location>
</feature>
<feature type="transmembrane region" description="Helical" evidence="1">
    <location>
        <begin position="82"/>
        <end position="100"/>
    </location>
</feature>
<accession>A0A9W7BK24</accession>
<dbReference type="EMBL" id="BLQM01000423">
    <property type="protein sequence ID" value="GMH89077.1"/>
    <property type="molecule type" value="Genomic_DNA"/>
</dbReference>
<reference evidence="3" key="1">
    <citation type="journal article" date="2023" name="Commun. Biol.">
        <title>Genome analysis of Parmales, the sister group of diatoms, reveals the evolutionary specialization of diatoms from phago-mixotrophs to photoautotrophs.</title>
        <authorList>
            <person name="Ban H."/>
            <person name="Sato S."/>
            <person name="Yoshikawa S."/>
            <person name="Yamada K."/>
            <person name="Nakamura Y."/>
            <person name="Ichinomiya M."/>
            <person name="Sato N."/>
            <person name="Blanc-Mathieu R."/>
            <person name="Endo H."/>
            <person name="Kuwata A."/>
            <person name="Ogata H."/>
        </authorList>
    </citation>
    <scope>NUCLEOTIDE SEQUENCE [LARGE SCALE GENOMIC DNA]</scope>
</reference>
<comment type="caution">
    <text evidence="2">The sequence shown here is derived from an EMBL/GenBank/DDBJ whole genome shotgun (WGS) entry which is preliminary data.</text>
</comment>
<protein>
    <submittedName>
        <fullName evidence="2">Uncharacterized protein</fullName>
    </submittedName>
</protein>
<feature type="transmembrane region" description="Helical" evidence="1">
    <location>
        <begin position="112"/>
        <end position="136"/>
    </location>
</feature>
<keyword evidence="1" id="KW-1133">Transmembrane helix</keyword>
<evidence type="ECO:0000256" key="1">
    <source>
        <dbReference type="SAM" id="Phobius"/>
    </source>
</evidence>
<gene>
    <name evidence="2" type="ORF">TL16_g11349</name>
</gene>
<dbReference type="AlphaFoldDB" id="A0A9W7BK24"/>
<evidence type="ECO:0000313" key="2">
    <source>
        <dbReference type="EMBL" id="GMH89077.1"/>
    </source>
</evidence>
<evidence type="ECO:0000313" key="3">
    <source>
        <dbReference type="Proteomes" id="UP001162640"/>
    </source>
</evidence>
<name>A0A9W7BK24_9STRA</name>
<keyword evidence="1" id="KW-0812">Transmembrane</keyword>
<feature type="transmembrane region" description="Helical" evidence="1">
    <location>
        <begin position="39"/>
        <end position="62"/>
    </location>
</feature>
<dbReference type="Proteomes" id="UP001162640">
    <property type="component" value="Unassembled WGS sequence"/>
</dbReference>
<keyword evidence="1" id="KW-0472">Membrane</keyword>
<feature type="transmembrane region" description="Helical" evidence="1">
    <location>
        <begin position="206"/>
        <end position="224"/>
    </location>
</feature>
<organism evidence="2 3">
    <name type="scientific">Triparma laevis f. inornata</name>
    <dbReference type="NCBI Taxonomy" id="1714386"/>
    <lineage>
        <taxon>Eukaryota</taxon>
        <taxon>Sar</taxon>
        <taxon>Stramenopiles</taxon>
        <taxon>Ochrophyta</taxon>
        <taxon>Bolidophyceae</taxon>
        <taxon>Parmales</taxon>
        <taxon>Triparmaceae</taxon>
        <taxon>Triparma</taxon>
    </lineage>
</organism>